<dbReference type="AlphaFoldDB" id="A0A9D2NHG0"/>
<dbReference type="Proteomes" id="UP000823891">
    <property type="component" value="Unassembled WGS sequence"/>
</dbReference>
<comment type="caution">
    <text evidence="2">The sequence shown here is derived from an EMBL/GenBank/DDBJ whole genome shotgun (WGS) entry which is preliminary data.</text>
</comment>
<evidence type="ECO:0008006" key="4">
    <source>
        <dbReference type="Google" id="ProtNLM"/>
    </source>
</evidence>
<proteinExistence type="predicted"/>
<organism evidence="2 3">
    <name type="scientific">Candidatus Eisenbergiella merdavium</name>
    <dbReference type="NCBI Taxonomy" id="2838551"/>
    <lineage>
        <taxon>Bacteria</taxon>
        <taxon>Bacillati</taxon>
        <taxon>Bacillota</taxon>
        <taxon>Clostridia</taxon>
        <taxon>Lachnospirales</taxon>
        <taxon>Lachnospiraceae</taxon>
        <taxon>Eisenbergiella</taxon>
    </lineage>
</organism>
<reference evidence="2" key="2">
    <citation type="submission" date="2021-04" db="EMBL/GenBank/DDBJ databases">
        <authorList>
            <person name="Gilroy R."/>
        </authorList>
    </citation>
    <scope>NUCLEOTIDE SEQUENCE</scope>
    <source>
        <strain evidence="2">USAMLcec2-132</strain>
    </source>
</reference>
<gene>
    <name evidence="2" type="ORF">H9761_11450</name>
</gene>
<accession>A0A9D2NHG0</accession>
<name>A0A9D2NHG0_9FIRM</name>
<dbReference type="EMBL" id="DWWS01000040">
    <property type="protein sequence ID" value="HJC24306.1"/>
    <property type="molecule type" value="Genomic_DNA"/>
</dbReference>
<evidence type="ECO:0000313" key="2">
    <source>
        <dbReference type="EMBL" id="HJC24306.1"/>
    </source>
</evidence>
<dbReference type="PROSITE" id="PS51257">
    <property type="entry name" value="PROKAR_LIPOPROTEIN"/>
    <property type="match status" value="1"/>
</dbReference>
<evidence type="ECO:0000313" key="3">
    <source>
        <dbReference type="Proteomes" id="UP000823891"/>
    </source>
</evidence>
<feature type="chain" id="PRO_5038606730" description="Lipoprotein" evidence="1">
    <location>
        <begin position="28"/>
        <end position="179"/>
    </location>
</feature>
<evidence type="ECO:0000256" key="1">
    <source>
        <dbReference type="SAM" id="SignalP"/>
    </source>
</evidence>
<feature type="signal peptide" evidence="1">
    <location>
        <begin position="1"/>
        <end position="27"/>
    </location>
</feature>
<keyword evidence="1" id="KW-0732">Signal</keyword>
<reference evidence="2" key="1">
    <citation type="journal article" date="2021" name="PeerJ">
        <title>Extensive microbial diversity within the chicken gut microbiome revealed by metagenomics and culture.</title>
        <authorList>
            <person name="Gilroy R."/>
            <person name="Ravi A."/>
            <person name="Getino M."/>
            <person name="Pursley I."/>
            <person name="Horton D.L."/>
            <person name="Alikhan N.F."/>
            <person name="Baker D."/>
            <person name="Gharbi K."/>
            <person name="Hall N."/>
            <person name="Watson M."/>
            <person name="Adriaenssens E.M."/>
            <person name="Foster-Nyarko E."/>
            <person name="Jarju S."/>
            <person name="Secka A."/>
            <person name="Antonio M."/>
            <person name="Oren A."/>
            <person name="Chaudhuri R.R."/>
            <person name="La Ragione R."/>
            <person name="Hildebrand F."/>
            <person name="Pallen M.J."/>
        </authorList>
    </citation>
    <scope>NUCLEOTIDE SEQUENCE</scope>
    <source>
        <strain evidence="2">USAMLcec2-132</strain>
    </source>
</reference>
<sequence length="179" mass="19924">MKKRSGRLSAVIIRSVTAFFFSCFLCACGKESVQSAISRELGMDVSACEVLSASDSHGGFHGDGTGFYVLDCSDTEVPEQIERAPCWLPFPLDDTVRILVYGIEDERGKTGPYLTDQEGKALIPKIENGYYLLIDRQMEQGMASRVDTRVDILQRGSFNFTLGIYDADTNLLYFCEKDT</sequence>
<protein>
    <recommendedName>
        <fullName evidence="4">Lipoprotein</fullName>
    </recommendedName>
</protein>